<gene>
    <name evidence="4" type="ordered locus">RB2132</name>
</gene>
<evidence type="ECO:0000313" key="4">
    <source>
        <dbReference type="EMBL" id="CAD72443.1"/>
    </source>
</evidence>
<dbReference type="STRING" id="243090.RB2132"/>
<evidence type="ECO:0000313" key="5">
    <source>
        <dbReference type="Proteomes" id="UP000001025"/>
    </source>
</evidence>
<dbReference type="Proteomes" id="UP000001025">
    <property type="component" value="Chromosome"/>
</dbReference>
<dbReference type="PATRIC" id="fig|243090.15.peg.974"/>
<dbReference type="KEGG" id="rba:RB2132"/>
<proteinExistence type="predicted"/>
<name>Q7UWC3_RHOBA</name>
<dbReference type="eggNOG" id="COG0823">
    <property type="taxonomic scope" value="Bacteria"/>
</dbReference>
<reference evidence="4 5" key="1">
    <citation type="journal article" date="2003" name="Proc. Natl. Acad. Sci. U.S.A.">
        <title>Complete genome sequence of the marine planctomycete Pirellula sp. strain 1.</title>
        <authorList>
            <person name="Gloeckner F.O."/>
            <person name="Kube M."/>
            <person name="Bauer M."/>
            <person name="Teeling H."/>
            <person name="Lombardot T."/>
            <person name="Ludwig W."/>
            <person name="Gade D."/>
            <person name="Beck A."/>
            <person name="Borzym K."/>
            <person name="Heitmann K."/>
            <person name="Rabus R."/>
            <person name="Schlesner H."/>
            <person name="Amann R."/>
            <person name="Reinhardt R."/>
        </authorList>
    </citation>
    <scope>NUCLEOTIDE SEQUENCE [LARGE SCALE GENOMIC DNA]</scope>
    <source>
        <strain evidence="5">DSM 10527 / NCIMB 13988 / SH1</strain>
    </source>
</reference>
<accession>Q7UWC3</accession>
<dbReference type="OrthoDB" id="230384at2"/>
<dbReference type="EnsemblBacteria" id="CAD72443">
    <property type="protein sequence ID" value="CAD72443"/>
    <property type="gene ID" value="RB2132"/>
</dbReference>
<evidence type="ECO:0000259" key="2">
    <source>
        <dbReference type="Pfam" id="PF07622"/>
    </source>
</evidence>
<feature type="domain" description="DUF1583" evidence="3">
    <location>
        <begin position="493"/>
        <end position="629"/>
    </location>
</feature>
<protein>
    <submittedName>
        <fullName evidence="4">Uncharacterized protein</fullName>
    </submittedName>
</protein>
<feature type="domain" description="DUF1583" evidence="2">
    <location>
        <begin position="635"/>
        <end position="875"/>
    </location>
</feature>
<sequence>MSEGICRNALSSPSRSLLRIVIFLVAAFCSHGVAMSDFRADKQALHDIFGEGNLQSSAGMFRQWADLSELEQYRLLQGHVFPAGTSVIRCDSVLVDAAMLAGERGSRPGSARVPFTPSETRSVVPVSLLIDAATQLGKLDEVEASVAQRLGERDADLAHALIAQALIAIAREESDEAVRLLGELEPLVCDRNRVESLIGSTLELIAKAERLPALHESCLALLFCFYEFGRESGSVLPERWKRRAFAAYYSLHWRQFRMHAVWGPDAQVGEVFTPQRWYATSRSTALSEEGGYPAAQWAFERGHFEKTGGHDRDFLYFDVPVVGDFEVEAIVSGFDYCETRLGYGGHWAGPGHDHLAILNGHFAGDDPTISLPRPLDDIGSSMRVRLVIRNGFCETLINGRSVCRKRVSSADPWVTIFSQWYTHGWVRDLRITGDPTVPAMVNLVEDERLLGWSSYFDESIGKDGDWQVQTPAKLDGDGSGETPVLKGDQHGLIKGSFQESLLQYGRPLGDQETISYEFFYRRGSHSVHPAIGRDVVLLDSDRIAWLPETGELRFNPINQNAASLLRNDQWNRAEIVRFGESIELHLNGESVFHASIDPGQTHQFGLFHFCDQTTALVRKVVLSGDWPMQLPTADQQELAEDTVKQLVQGTERMNVFHHEFSEGLPLDSFFMTGNDWTKHFLQVDEGIHCEHPGGKHIQYGISPNLETEGDFDLTAEFAGFEAAVEEGGDASVHLKVSLPERSTDCVLYRKFTRYAKKEIGEQIVQSAIFTIREGERTFHFPFRTSEAATSGKLRLVRRGDQIHYLFAAHDSTQFRYLYSETVPKKSAGSAKIRLVVETTRNGHAKAIWKSLTVRADRLSGPAVMPSLSVAQLGQSRDALAQSRTLDYSDQDVQRSTQTIGQSSSLQATEKGLLITAPGSDTWTGHGLTLPFALHGDFDVAAEMDVERLDPPAGRGESVVFLETEFRDPKKTSIHAKFAISPSNRKTGEVQLRQVSETGKFDYTELVNYPASNVQLLRVARRQEILYVLIQEAGHEVAKVLGKLEVGNHPILADDLRFILHADGEGRQVRVLLKRVTAHADRIDP</sequence>
<organism evidence="4 5">
    <name type="scientific">Rhodopirellula baltica (strain DSM 10527 / NCIMB 13988 / SH1)</name>
    <dbReference type="NCBI Taxonomy" id="243090"/>
    <lineage>
        <taxon>Bacteria</taxon>
        <taxon>Pseudomonadati</taxon>
        <taxon>Planctomycetota</taxon>
        <taxon>Planctomycetia</taxon>
        <taxon>Pirellulales</taxon>
        <taxon>Pirellulaceae</taxon>
        <taxon>Rhodopirellula</taxon>
    </lineage>
</organism>
<evidence type="ECO:0000259" key="1">
    <source>
        <dbReference type="Pfam" id="PF07619"/>
    </source>
</evidence>
<dbReference type="AlphaFoldDB" id="Q7UWC3"/>
<dbReference type="InterPro" id="IPR011475">
    <property type="entry name" value="DUF1583"/>
</dbReference>
<dbReference type="InterPro" id="IPR022660">
    <property type="entry name" value="DUF1581"/>
</dbReference>
<dbReference type="EMBL" id="BX294136">
    <property type="protein sequence ID" value="CAD72443.1"/>
    <property type="molecule type" value="Genomic_DNA"/>
</dbReference>
<dbReference type="InterPro" id="IPR046518">
    <property type="entry name" value="DUF1583_N"/>
</dbReference>
<dbReference type="Pfam" id="PF20407">
    <property type="entry name" value="DUF1583_N"/>
    <property type="match status" value="1"/>
</dbReference>
<keyword evidence="5" id="KW-1185">Reference proteome</keyword>
<dbReference type="Pfam" id="PF07619">
    <property type="entry name" value="DUF1581"/>
    <property type="match status" value="1"/>
</dbReference>
<dbReference type="HOGENOM" id="CLU_285583_0_0_0"/>
<evidence type="ECO:0000259" key="3">
    <source>
        <dbReference type="Pfam" id="PF20407"/>
    </source>
</evidence>
<dbReference type="Pfam" id="PF07622">
    <property type="entry name" value="DUF1583"/>
    <property type="match status" value="1"/>
</dbReference>
<feature type="domain" description="DUF1581" evidence="1">
    <location>
        <begin position="385"/>
        <end position="466"/>
    </location>
</feature>
<dbReference type="InParanoid" id="Q7UWC3"/>